<gene>
    <name evidence="2" type="ORF">PR048_027321</name>
</gene>
<reference evidence="2 3" key="1">
    <citation type="submission" date="2023-02" db="EMBL/GenBank/DDBJ databases">
        <title>LHISI_Scaffold_Assembly.</title>
        <authorList>
            <person name="Stuart O.P."/>
            <person name="Cleave R."/>
            <person name="Magrath M.J.L."/>
            <person name="Mikheyev A.S."/>
        </authorList>
    </citation>
    <scope>NUCLEOTIDE SEQUENCE [LARGE SCALE GENOMIC DNA]</scope>
    <source>
        <strain evidence="2">Daus_M_001</strain>
        <tissue evidence="2">Leg muscle</tissue>
    </source>
</reference>
<dbReference type="InterPro" id="IPR000210">
    <property type="entry name" value="BTB/POZ_dom"/>
</dbReference>
<dbReference type="SMART" id="SM00875">
    <property type="entry name" value="BACK"/>
    <property type="match status" value="1"/>
</dbReference>
<dbReference type="SMART" id="SM00225">
    <property type="entry name" value="BTB"/>
    <property type="match status" value="1"/>
</dbReference>
<evidence type="ECO:0000313" key="2">
    <source>
        <dbReference type="EMBL" id="KAJ8871018.1"/>
    </source>
</evidence>
<evidence type="ECO:0000313" key="3">
    <source>
        <dbReference type="Proteomes" id="UP001159363"/>
    </source>
</evidence>
<dbReference type="EMBL" id="JARBHB010000012">
    <property type="protein sequence ID" value="KAJ8871018.1"/>
    <property type="molecule type" value="Genomic_DNA"/>
</dbReference>
<dbReference type="InterPro" id="IPR011333">
    <property type="entry name" value="SKP1/BTB/POZ_sf"/>
</dbReference>
<keyword evidence="3" id="KW-1185">Reference proteome</keyword>
<dbReference type="PROSITE" id="PS50097">
    <property type="entry name" value="BTB"/>
    <property type="match status" value="1"/>
</dbReference>
<dbReference type="Pfam" id="PF00651">
    <property type="entry name" value="BTB"/>
    <property type="match status" value="1"/>
</dbReference>
<dbReference type="InterPro" id="IPR011705">
    <property type="entry name" value="BACK"/>
</dbReference>
<evidence type="ECO:0000259" key="1">
    <source>
        <dbReference type="PROSITE" id="PS50097"/>
    </source>
</evidence>
<dbReference type="SUPFAM" id="SSF54695">
    <property type="entry name" value="POZ domain"/>
    <property type="match status" value="1"/>
</dbReference>
<dbReference type="PANTHER" id="PTHR45774">
    <property type="entry name" value="BTB/POZ DOMAIN-CONTAINING"/>
    <property type="match status" value="1"/>
</dbReference>
<protein>
    <recommendedName>
        <fullName evidence="1">BTB domain-containing protein</fullName>
    </recommendedName>
</protein>
<comment type="caution">
    <text evidence="2">The sequence shown here is derived from an EMBL/GenBank/DDBJ whole genome shotgun (WGS) entry which is preliminary data.</text>
</comment>
<organism evidence="2 3">
    <name type="scientific">Dryococelus australis</name>
    <dbReference type="NCBI Taxonomy" id="614101"/>
    <lineage>
        <taxon>Eukaryota</taxon>
        <taxon>Metazoa</taxon>
        <taxon>Ecdysozoa</taxon>
        <taxon>Arthropoda</taxon>
        <taxon>Hexapoda</taxon>
        <taxon>Insecta</taxon>
        <taxon>Pterygota</taxon>
        <taxon>Neoptera</taxon>
        <taxon>Polyneoptera</taxon>
        <taxon>Phasmatodea</taxon>
        <taxon>Verophasmatodea</taxon>
        <taxon>Anareolatae</taxon>
        <taxon>Phasmatidae</taxon>
        <taxon>Eurycanthinae</taxon>
        <taxon>Dryococelus</taxon>
    </lineage>
</organism>
<dbReference type="Pfam" id="PF07707">
    <property type="entry name" value="BACK"/>
    <property type="match status" value="1"/>
</dbReference>
<dbReference type="Gene3D" id="3.30.710.10">
    <property type="entry name" value="Potassium Channel Kv1.1, Chain A"/>
    <property type="match status" value="1"/>
</dbReference>
<proteinExistence type="predicted"/>
<dbReference type="Gene3D" id="1.25.40.420">
    <property type="match status" value="1"/>
</dbReference>
<name>A0ABQ9GGF5_9NEOP</name>
<dbReference type="PANTHER" id="PTHR45774:SF3">
    <property type="entry name" value="BTB (POZ) DOMAIN-CONTAINING 2B-RELATED"/>
    <property type="match status" value="1"/>
</dbReference>
<feature type="domain" description="BTB" evidence="1">
    <location>
        <begin position="29"/>
        <end position="99"/>
    </location>
</feature>
<accession>A0ABQ9GGF5</accession>
<sequence length="280" mass="30876">MMQAQSKSTKGRSTVASRLQKLLDEKKWTDIKFLVGVQPNVEIVEAHRVVIAAASPVFEAMSFGGLAEVKGPVKVPDVSPAAFKVMLQHMYTEVAKFNTVEAACDVLQVARKYLLTQLTDKCSAYLNNHLSPANACLILEASAGEKDLSEASIAKIRDCADEVLARPDFVHVRWETLKHVIDQDALKLSSEVALLNASLCWAQQRCKESGLDPNCENLRSALGSAFWKIRFLTMTAQELVGSSGFQKLLTDEEARMILANIAQQNYCQLPSTICSSNEKR</sequence>
<dbReference type="Proteomes" id="UP001159363">
    <property type="component" value="Chromosome 11"/>
</dbReference>